<organism evidence="1 2">
    <name type="scientific">Plakobranchus ocellatus</name>
    <dbReference type="NCBI Taxonomy" id="259542"/>
    <lineage>
        <taxon>Eukaryota</taxon>
        <taxon>Metazoa</taxon>
        <taxon>Spiralia</taxon>
        <taxon>Lophotrochozoa</taxon>
        <taxon>Mollusca</taxon>
        <taxon>Gastropoda</taxon>
        <taxon>Heterobranchia</taxon>
        <taxon>Euthyneura</taxon>
        <taxon>Panpulmonata</taxon>
        <taxon>Sacoglossa</taxon>
        <taxon>Placobranchoidea</taxon>
        <taxon>Plakobranchidae</taxon>
        <taxon>Plakobranchus</taxon>
    </lineage>
</organism>
<comment type="caution">
    <text evidence="1">The sequence shown here is derived from an EMBL/GenBank/DDBJ whole genome shotgun (WGS) entry which is preliminary data.</text>
</comment>
<protein>
    <submittedName>
        <fullName evidence="1">Pol polyprotein</fullName>
    </submittedName>
</protein>
<dbReference type="InterPro" id="IPR043502">
    <property type="entry name" value="DNA/RNA_pol_sf"/>
</dbReference>
<dbReference type="PANTHER" id="PTHR37984">
    <property type="entry name" value="PROTEIN CBG26694"/>
    <property type="match status" value="1"/>
</dbReference>
<reference evidence="1 2" key="1">
    <citation type="journal article" date="2021" name="Elife">
        <title>Chloroplast acquisition without the gene transfer in kleptoplastic sea slugs, Plakobranchus ocellatus.</title>
        <authorList>
            <person name="Maeda T."/>
            <person name="Takahashi S."/>
            <person name="Yoshida T."/>
            <person name="Shimamura S."/>
            <person name="Takaki Y."/>
            <person name="Nagai Y."/>
            <person name="Toyoda A."/>
            <person name="Suzuki Y."/>
            <person name="Arimoto A."/>
            <person name="Ishii H."/>
            <person name="Satoh N."/>
            <person name="Nishiyama T."/>
            <person name="Hasebe M."/>
            <person name="Maruyama T."/>
            <person name="Minagawa J."/>
            <person name="Obokata J."/>
            <person name="Shigenobu S."/>
        </authorList>
    </citation>
    <scope>NUCLEOTIDE SEQUENCE [LARGE SCALE GENOMIC DNA]</scope>
</reference>
<proteinExistence type="predicted"/>
<dbReference type="Proteomes" id="UP000735302">
    <property type="component" value="Unassembled WGS sequence"/>
</dbReference>
<name>A0AAV3ZDT3_9GAST</name>
<accession>A0AAV3ZDT3</accession>
<evidence type="ECO:0000313" key="1">
    <source>
        <dbReference type="EMBL" id="GFN93769.1"/>
    </source>
</evidence>
<dbReference type="EMBL" id="BLXT01002372">
    <property type="protein sequence ID" value="GFN93769.1"/>
    <property type="molecule type" value="Genomic_DNA"/>
</dbReference>
<dbReference type="Gene3D" id="3.30.70.270">
    <property type="match status" value="1"/>
</dbReference>
<dbReference type="AlphaFoldDB" id="A0AAV3ZDT3"/>
<sequence>MDQILQRLKGVQCNQDDMIITGTDDHEHMENLSAVLSLIHVHGLKAYLEKCQFLKDVIFCSIKISKEGLHKTFDKIAAVVNAPIPNDKAQR</sequence>
<dbReference type="InterPro" id="IPR050951">
    <property type="entry name" value="Retrovirus_Pol_polyprotein"/>
</dbReference>
<gene>
    <name evidence="1" type="ORF">PoB_002027500</name>
</gene>
<dbReference type="SUPFAM" id="SSF56672">
    <property type="entry name" value="DNA/RNA polymerases"/>
    <property type="match status" value="1"/>
</dbReference>
<dbReference type="PANTHER" id="PTHR37984:SF14">
    <property type="entry name" value="RIBONUCLEASE H"/>
    <property type="match status" value="1"/>
</dbReference>
<evidence type="ECO:0000313" key="2">
    <source>
        <dbReference type="Proteomes" id="UP000735302"/>
    </source>
</evidence>
<dbReference type="InterPro" id="IPR043128">
    <property type="entry name" value="Rev_trsase/Diguanyl_cyclase"/>
</dbReference>
<keyword evidence="2" id="KW-1185">Reference proteome</keyword>